<dbReference type="AlphaFoldDB" id="A0A8J6G4G0"/>
<evidence type="ECO:0000256" key="1">
    <source>
        <dbReference type="SAM" id="MobiDB-lite"/>
    </source>
</evidence>
<comment type="caution">
    <text evidence="2">The sequence shown here is derived from an EMBL/GenBank/DDBJ whole genome shotgun (WGS) entry which is preliminary data.</text>
</comment>
<feature type="region of interest" description="Disordered" evidence="1">
    <location>
        <begin position="1"/>
        <end position="29"/>
    </location>
</feature>
<reference evidence="2" key="1">
    <citation type="submission" date="2020-03" db="EMBL/GenBank/DDBJ databases">
        <title>Studies in the Genomics of Life Span.</title>
        <authorList>
            <person name="Glass D."/>
        </authorList>
    </citation>
    <scope>NUCLEOTIDE SEQUENCE</scope>
    <source>
        <strain evidence="2">LTLLF</strain>
        <tissue evidence="2">Muscle</tissue>
    </source>
</reference>
<evidence type="ECO:0000313" key="2">
    <source>
        <dbReference type="EMBL" id="KAH0504301.1"/>
    </source>
</evidence>
<sequence>MGSSQLVRAPRPRGMSSPYRRPGMGGSRRKCSRMFKYSRRTYRQKPRGPATTNLATMPTNINDTTSVWILSPQELYRPCSLMCSPENSKHGVNTFRSKLFVRAGEEFGHVHLGTVTVQDEAMLFMCQNSMDS</sequence>
<evidence type="ECO:0000313" key="3">
    <source>
        <dbReference type="Proteomes" id="UP000710432"/>
    </source>
</evidence>
<gene>
    <name evidence="2" type="ORF">LTLLF_183210</name>
</gene>
<organism evidence="2 3">
    <name type="scientific">Microtus ochrogaster</name>
    <name type="common">Prairie vole</name>
    <dbReference type="NCBI Taxonomy" id="79684"/>
    <lineage>
        <taxon>Eukaryota</taxon>
        <taxon>Metazoa</taxon>
        <taxon>Chordata</taxon>
        <taxon>Craniata</taxon>
        <taxon>Vertebrata</taxon>
        <taxon>Euteleostomi</taxon>
        <taxon>Mammalia</taxon>
        <taxon>Eutheria</taxon>
        <taxon>Euarchontoglires</taxon>
        <taxon>Glires</taxon>
        <taxon>Rodentia</taxon>
        <taxon>Myomorpha</taxon>
        <taxon>Muroidea</taxon>
        <taxon>Cricetidae</taxon>
        <taxon>Arvicolinae</taxon>
        <taxon>Microtus</taxon>
    </lineage>
</organism>
<name>A0A8J6G4G0_MICOH</name>
<dbReference type="EMBL" id="JAATJU010025130">
    <property type="protein sequence ID" value="KAH0504301.1"/>
    <property type="molecule type" value="Genomic_DNA"/>
</dbReference>
<accession>A0A8J6G4G0</accession>
<proteinExistence type="predicted"/>
<dbReference type="Proteomes" id="UP000710432">
    <property type="component" value="Unassembled WGS sequence"/>
</dbReference>
<protein>
    <submittedName>
        <fullName evidence="2">Uncharacterized protein</fullName>
    </submittedName>
</protein>